<dbReference type="PANTHER" id="PTHR40562">
    <property type="match status" value="1"/>
</dbReference>
<organism evidence="8 9">
    <name type="scientific">Rheinheimera marina</name>
    <dbReference type="NCBI Taxonomy" id="1774958"/>
    <lineage>
        <taxon>Bacteria</taxon>
        <taxon>Pseudomonadati</taxon>
        <taxon>Pseudomonadota</taxon>
        <taxon>Gammaproteobacteria</taxon>
        <taxon>Chromatiales</taxon>
        <taxon>Chromatiaceae</taxon>
        <taxon>Rheinheimera</taxon>
    </lineage>
</organism>
<keyword evidence="3" id="KW-0560">Oxidoreductase</keyword>
<evidence type="ECO:0000256" key="4">
    <source>
        <dbReference type="ARBA" id="ARBA00023004"/>
    </source>
</evidence>
<keyword evidence="9" id="KW-1185">Reference proteome</keyword>
<dbReference type="Gene3D" id="2.102.10.10">
    <property type="entry name" value="Rieske [2Fe-2S] iron-sulphur domain"/>
    <property type="match status" value="1"/>
</dbReference>
<dbReference type="InterPro" id="IPR036922">
    <property type="entry name" value="Rieske_2Fe-2S_sf"/>
</dbReference>
<evidence type="ECO:0000259" key="7">
    <source>
        <dbReference type="PROSITE" id="PS51296"/>
    </source>
</evidence>
<dbReference type="PANTHER" id="PTHR40562:SF1">
    <property type="entry name" value="NITRITE REDUCTASE (NADH) SMALL SUBUNIT"/>
    <property type="match status" value="1"/>
</dbReference>
<comment type="caution">
    <text evidence="8">The sequence shown here is derived from an EMBL/GenBank/DDBJ whole genome shotgun (WGS) entry which is preliminary data.</text>
</comment>
<feature type="domain" description="Rieske" evidence="7">
    <location>
        <begin position="4"/>
        <end position="107"/>
    </location>
</feature>
<keyword evidence="5" id="KW-0411">Iron-sulfur</keyword>
<protein>
    <submittedName>
        <fullName evidence="8">Nitrite reductase small subunit NirD</fullName>
    </submittedName>
</protein>
<evidence type="ECO:0000313" key="8">
    <source>
        <dbReference type="EMBL" id="MFC4654340.1"/>
    </source>
</evidence>
<dbReference type="RefSeq" id="WP_377332183.1">
    <property type="nucleotide sequence ID" value="NZ_JBHSGB010000005.1"/>
</dbReference>
<dbReference type="InterPro" id="IPR017941">
    <property type="entry name" value="Rieske_2Fe-2S"/>
</dbReference>
<dbReference type="EMBL" id="JBHSGB010000005">
    <property type="protein sequence ID" value="MFC4654340.1"/>
    <property type="molecule type" value="Genomic_DNA"/>
</dbReference>
<dbReference type="InterPro" id="IPR017881">
    <property type="entry name" value="NirD"/>
</dbReference>
<evidence type="ECO:0000256" key="5">
    <source>
        <dbReference type="ARBA" id="ARBA00023014"/>
    </source>
</evidence>
<name>A0ABV9JJS9_9GAMM</name>
<evidence type="ECO:0000256" key="3">
    <source>
        <dbReference type="ARBA" id="ARBA00023002"/>
    </source>
</evidence>
<sequence>MAWTTVCAKEDLVENSGICALVAGQQVAIFLLLIEGQQRLYAVGNYDPIGGANVMSRGIPGSVGEQLVLASPLYKQQFDLATGQCLQQPEYRLPCYAIGLEQGMVSVFSEPLRIEERASAA</sequence>
<keyword evidence="6" id="KW-0534">Nitrate assimilation</keyword>
<evidence type="ECO:0000256" key="1">
    <source>
        <dbReference type="ARBA" id="ARBA00022714"/>
    </source>
</evidence>
<dbReference type="SUPFAM" id="SSF50022">
    <property type="entry name" value="ISP domain"/>
    <property type="match status" value="1"/>
</dbReference>
<evidence type="ECO:0000256" key="2">
    <source>
        <dbReference type="ARBA" id="ARBA00022723"/>
    </source>
</evidence>
<dbReference type="NCBIfam" id="TIGR02378">
    <property type="entry name" value="nirD_assim_sml"/>
    <property type="match status" value="1"/>
</dbReference>
<dbReference type="Proteomes" id="UP001595962">
    <property type="component" value="Unassembled WGS sequence"/>
</dbReference>
<accession>A0ABV9JJS9</accession>
<dbReference type="PROSITE" id="PS51296">
    <property type="entry name" value="RIESKE"/>
    <property type="match status" value="1"/>
</dbReference>
<reference evidence="9" key="1">
    <citation type="journal article" date="2019" name="Int. J. Syst. Evol. Microbiol.">
        <title>The Global Catalogue of Microorganisms (GCM) 10K type strain sequencing project: providing services to taxonomists for standard genome sequencing and annotation.</title>
        <authorList>
            <consortium name="The Broad Institute Genomics Platform"/>
            <consortium name="The Broad Institute Genome Sequencing Center for Infectious Disease"/>
            <person name="Wu L."/>
            <person name="Ma J."/>
        </authorList>
    </citation>
    <scope>NUCLEOTIDE SEQUENCE [LARGE SCALE GENOMIC DNA]</scope>
    <source>
        <strain evidence="9">DT28</strain>
    </source>
</reference>
<gene>
    <name evidence="8" type="primary">nirD</name>
    <name evidence="8" type="ORF">ACFO3I_04780</name>
</gene>
<evidence type="ECO:0000313" key="9">
    <source>
        <dbReference type="Proteomes" id="UP001595962"/>
    </source>
</evidence>
<keyword evidence="1" id="KW-0001">2Fe-2S</keyword>
<keyword evidence="2" id="KW-0479">Metal-binding</keyword>
<evidence type="ECO:0000256" key="6">
    <source>
        <dbReference type="ARBA" id="ARBA00023063"/>
    </source>
</evidence>
<dbReference type="InterPro" id="IPR012748">
    <property type="entry name" value="Rieske-like_NirD"/>
</dbReference>
<dbReference type="Pfam" id="PF13806">
    <property type="entry name" value="Rieske_2"/>
    <property type="match status" value="1"/>
</dbReference>
<dbReference type="PROSITE" id="PS51300">
    <property type="entry name" value="NIRD"/>
    <property type="match status" value="1"/>
</dbReference>
<dbReference type="CDD" id="cd03529">
    <property type="entry name" value="Rieske_NirD"/>
    <property type="match status" value="1"/>
</dbReference>
<keyword evidence="4" id="KW-0408">Iron</keyword>
<proteinExistence type="predicted"/>